<dbReference type="CDD" id="cd16936">
    <property type="entry name" value="HATPase_RsbW-like"/>
    <property type="match status" value="1"/>
</dbReference>
<sequence>MTTGGFSATVKLVGTRTSVRRARQFAQDLLGEGHPAMDDVVLVVSELVTNSITHSLSGERGTVTLTIGNSDNAVRVEVTDEGSAASAPHMRDEPDAEGGRGLQIINILAKEWGVTHRGTNVTTWCELPTAQPWSP</sequence>
<dbReference type="GO" id="GO:0005524">
    <property type="term" value="F:ATP binding"/>
    <property type="evidence" value="ECO:0007669"/>
    <property type="project" value="UniProtKB-KW"/>
</dbReference>
<dbReference type="InterPro" id="IPR036890">
    <property type="entry name" value="HATPase_C_sf"/>
</dbReference>
<dbReference type="InterPro" id="IPR050267">
    <property type="entry name" value="Anti-sigma-factor_SerPK"/>
</dbReference>
<evidence type="ECO:0000256" key="1">
    <source>
        <dbReference type="ARBA" id="ARBA00022527"/>
    </source>
</evidence>
<evidence type="ECO:0000259" key="2">
    <source>
        <dbReference type="Pfam" id="PF13581"/>
    </source>
</evidence>
<name>A0ABV9CMS0_9ACTN</name>
<keyword evidence="3" id="KW-0547">Nucleotide-binding</keyword>
<dbReference type="EMBL" id="JBHSFP010000023">
    <property type="protein sequence ID" value="MFC4534579.1"/>
    <property type="molecule type" value="Genomic_DNA"/>
</dbReference>
<dbReference type="RefSeq" id="WP_380845494.1">
    <property type="nucleotide sequence ID" value="NZ_JBHSFP010000023.1"/>
</dbReference>
<keyword evidence="4" id="KW-1185">Reference proteome</keyword>
<reference evidence="4" key="1">
    <citation type="journal article" date="2019" name="Int. J. Syst. Evol. Microbiol.">
        <title>The Global Catalogue of Microorganisms (GCM) 10K type strain sequencing project: providing services to taxonomists for standard genome sequencing and annotation.</title>
        <authorList>
            <consortium name="The Broad Institute Genomics Platform"/>
            <consortium name="The Broad Institute Genome Sequencing Center for Infectious Disease"/>
            <person name="Wu L."/>
            <person name="Ma J."/>
        </authorList>
    </citation>
    <scope>NUCLEOTIDE SEQUENCE [LARGE SCALE GENOMIC DNA]</scope>
    <source>
        <strain evidence="4">CGMCC 4.7132</strain>
    </source>
</reference>
<organism evidence="3 4">
    <name type="scientific">Sphaerisporangium dianthi</name>
    <dbReference type="NCBI Taxonomy" id="1436120"/>
    <lineage>
        <taxon>Bacteria</taxon>
        <taxon>Bacillati</taxon>
        <taxon>Actinomycetota</taxon>
        <taxon>Actinomycetes</taxon>
        <taxon>Streptosporangiales</taxon>
        <taxon>Streptosporangiaceae</taxon>
        <taxon>Sphaerisporangium</taxon>
    </lineage>
</organism>
<keyword evidence="1" id="KW-0723">Serine/threonine-protein kinase</keyword>
<feature type="domain" description="Histidine kinase/HSP90-like ATPase" evidence="2">
    <location>
        <begin position="16"/>
        <end position="122"/>
    </location>
</feature>
<dbReference type="PANTHER" id="PTHR35526">
    <property type="entry name" value="ANTI-SIGMA-F FACTOR RSBW-RELATED"/>
    <property type="match status" value="1"/>
</dbReference>
<evidence type="ECO:0000313" key="4">
    <source>
        <dbReference type="Proteomes" id="UP001596004"/>
    </source>
</evidence>
<comment type="caution">
    <text evidence="3">The sequence shown here is derived from an EMBL/GenBank/DDBJ whole genome shotgun (WGS) entry which is preliminary data.</text>
</comment>
<gene>
    <name evidence="3" type="ORF">ACFO60_27795</name>
</gene>
<keyword evidence="1" id="KW-0418">Kinase</keyword>
<protein>
    <submittedName>
        <fullName evidence="3">ATP-binding protein</fullName>
    </submittedName>
</protein>
<dbReference type="PANTHER" id="PTHR35526:SF3">
    <property type="entry name" value="ANTI-SIGMA-F FACTOR RSBW"/>
    <property type="match status" value="1"/>
</dbReference>
<accession>A0ABV9CMS0</accession>
<proteinExistence type="predicted"/>
<dbReference type="InterPro" id="IPR003594">
    <property type="entry name" value="HATPase_dom"/>
</dbReference>
<dbReference type="SUPFAM" id="SSF55874">
    <property type="entry name" value="ATPase domain of HSP90 chaperone/DNA topoisomerase II/histidine kinase"/>
    <property type="match status" value="1"/>
</dbReference>
<dbReference type="Proteomes" id="UP001596004">
    <property type="component" value="Unassembled WGS sequence"/>
</dbReference>
<evidence type="ECO:0000313" key="3">
    <source>
        <dbReference type="EMBL" id="MFC4534579.1"/>
    </source>
</evidence>
<keyword evidence="1" id="KW-0808">Transferase</keyword>
<dbReference type="Gene3D" id="3.30.565.10">
    <property type="entry name" value="Histidine kinase-like ATPase, C-terminal domain"/>
    <property type="match status" value="1"/>
</dbReference>
<keyword evidence="3" id="KW-0067">ATP-binding</keyword>
<dbReference type="Pfam" id="PF13581">
    <property type="entry name" value="HATPase_c_2"/>
    <property type="match status" value="1"/>
</dbReference>